<dbReference type="Gene3D" id="1.20.1070.10">
    <property type="entry name" value="Rhodopsin 7-helix transmembrane proteins"/>
    <property type="match status" value="1"/>
</dbReference>
<dbReference type="Proteomes" id="UP001221898">
    <property type="component" value="Unassembled WGS sequence"/>
</dbReference>
<accession>A0AAD7RXJ2</accession>
<evidence type="ECO:0000313" key="8">
    <source>
        <dbReference type="EMBL" id="KAJ8392119.1"/>
    </source>
</evidence>
<proteinExistence type="predicted"/>
<keyword evidence="4 6" id="KW-0472">Membrane</keyword>
<dbReference type="InterPro" id="IPR017452">
    <property type="entry name" value="GPCR_Rhodpsn_7TM"/>
</dbReference>
<feature type="region of interest" description="Disordered" evidence="5">
    <location>
        <begin position="103"/>
        <end position="132"/>
    </location>
</feature>
<dbReference type="CDD" id="cd00637">
    <property type="entry name" value="7tm_classA_rhodopsin-like"/>
    <property type="match status" value="1"/>
</dbReference>
<evidence type="ECO:0000256" key="2">
    <source>
        <dbReference type="ARBA" id="ARBA00022692"/>
    </source>
</evidence>
<dbReference type="FunFam" id="1.20.1070.10:FF:000096">
    <property type="entry name" value="Odorant receptor 131-2"/>
    <property type="match status" value="1"/>
</dbReference>
<dbReference type="SUPFAM" id="SSF81321">
    <property type="entry name" value="Family A G protein-coupled receptor-like"/>
    <property type="match status" value="1"/>
</dbReference>
<dbReference type="GO" id="GO:0004984">
    <property type="term" value="F:olfactory receptor activity"/>
    <property type="evidence" value="ECO:0007669"/>
    <property type="project" value="TreeGrafter"/>
</dbReference>
<dbReference type="PROSITE" id="PS50262">
    <property type="entry name" value="G_PROTEIN_RECEP_F1_2"/>
    <property type="match status" value="1"/>
</dbReference>
<evidence type="ECO:0000256" key="5">
    <source>
        <dbReference type="SAM" id="MobiDB-lite"/>
    </source>
</evidence>
<name>A0AAD7RXJ2_9TELE</name>
<feature type="transmembrane region" description="Helical" evidence="6">
    <location>
        <begin position="413"/>
        <end position="431"/>
    </location>
</feature>
<keyword evidence="2 6" id="KW-0812">Transmembrane</keyword>
<dbReference type="InterPro" id="IPR000276">
    <property type="entry name" value="GPCR_Rhodpsn"/>
</dbReference>
<feature type="transmembrane region" description="Helical" evidence="6">
    <location>
        <begin position="324"/>
        <end position="351"/>
    </location>
</feature>
<feature type="transmembrane region" description="Helical" evidence="6">
    <location>
        <begin position="371"/>
        <end position="392"/>
    </location>
</feature>
<comment type="subcellular location">
    <subcellularLocation>
        <location evidence="1">Membrane</location>
    </subcellularLocation>
</comment>
<dbReference type="PANTHER" id="PTHR26451:SF886">
    <property type="entry name" value="GROWTH HORMONE SECRETAGOGUE RECEPTOR TYPE 1-LIKE-RELATED"/>
    <property type="match status" value="1"/>
</dbReference>
<dbReference type="GO" id="GO:0004930">
    <property type="term" value="F:G protein-coupled receptor activity"/>
    <property type="evidence" value="ECO:0007669"/>
    <property type="project" value="InterPro"/>
</dbReference>
<dbReference type="EMBL" id="JAINUG010000149">
    <property type="protein sequence ID" value="KAJ8392119.1"/>
    <property type="molecule type" value="Genomic_DNA"/>
</dbReference>
<evidence type="ECO:0000256" key="6">
    <source>
        <dbReference type="SAM" id="Phobius"/>
    </source>
</evidence>
<sequence length="466" mass="51928">MTKAMKMRYLTLEAVRASKRDANAVKTPTIKEERHRPSCMRCSSTVFRAFVALPLSEETDLAVTIIANLAGGVKGRRDPWGMRRPHRGANWLCGFQEVDPLMSTEPLPEGESSEAPGVVNGTAQEEEEEEEGLGDLFPMDQEATPGPAPMAGHFGTAQLEDPNLTCALHQVSVVDGRMMDGKHSMAKSISQYSNISNNPRPLFSRPLNEKIMLVQVLVGIFLYVNCLMIYTFFKKEAFRSDTRYILFAQTLFVDSPLMVLTDLALIGNYFQYKIPCIPCVIACMVMSCLTFGTPLTLMAMCLERYVAICMPLRHSDISTSRARLLGLVLICSIQPVVIISIFVATIPLSFYITSRVCSAELLIVRQWQGQLSAAISQLYFLVMSSTIVFTYIKIMKAAKVALADNKKSASKGLRTVVLHAIQLLLCLIQLWCPFTEMAVMEIDLRLFINWDAVMTRSDDVRGHEAP</sequence>
<dbReference type="Pfam" id="PF00001">
    <property type="entry name" value="7tm_1"/>
    <property type="match status" value="1"/>
</dbReference>
<keyword evidence="3 6" id="KW-1133">Transmembrane helix</keyword>
<feature type="domain" description="G-protein coupled receptors family 1 profile" evidence="7">
    <location>
        <begin position="224"/>
        <end position="426"/>
    </location>
</feature>
<evidence type="ECO:0000256" key="4">
    <source>
        <dbReference type="ARBA" id="ARBA00023136"/>
    </source>
</evidence>
<protein>
    <recommendedName>
        <fullName evidence="7">G-protein coupled receptors family 1 profile domain-containing protein</fullName>
    </recommendedName>
</protein>
<feature type="transmembrane region" description="Helical" evidence="6">
    <location>
        <begin position="245"/>
        <end position="266"/>
    </location>
</feature>
<gene>
    <name evidence="8" type="ORF">AAFF_G00079250</name>
</gene>
<dbReference type="GO" id="GO:0016020">
    <property type="term" value="C:membrane"/>
    <property type="evidence" value="ECO:0007669"/>
    <property type="project" value="UniProtKB-SubCell"/>
</dbReference>
<keyword evidence="9" id="KW-1185">Reference proteome</keyword>
<evidence type="ECO:0000259" key="7">
    <source>
        <dbReference type="PROSITE" id="PS50262"/>
    </source>
</evidence>
<dbReference type="PANTHER" id="PTHR26451">
    <property type="entry name" value="G_PROTEIN_RECEP_F1_2 DOMAIN-CONTAINING PROTEIN"/>
    <property type="match status" value="1"/>
</dbReference>
<reference evidence="8" key="1">
    <citation type="journal article" date="2023" name="Science">
        <title>Genome structures resolve the early diversification of teleost fishes.</title>
        <authorList>
            <person name="Parey E."/>
            <person name="Louis A."/>
            <person name="Montfort J."/>
            <person name="Bouchez O."/>
            <person name="Roques C."/>
            <person name="Iampietro C."/>
            <person name="Lluch J."/>
            <person name="Castinel A."/>
            <person name="Donnadieu C."/>
            <person name="Desvignes T."/>
            <person name="Floi Bucao C."/>
            <person name="Jouanno E."/>
            <person name="Wen M."/>
            <person name="Mejri S."/>
            <person name="Dirks R."/>
            <person name="Jansen H."/>
            <person name="Henkel C."/>
            <person name="Chen W.J."/>
            <person name="Zahm M."/>
            <person name="Cabau C."/>
            <person name="Klopp C."/>
            <person name="Thompson A.W."/>
            <person name="Robinson-Rechavi M."/>
            <person name="Braasch I."/>
            <person name="Lecointre G."/>
            <person name="Bobe J."/>
            <person name="Postlethwait J.H."/>
            <person name="Berthelot C."/>
            <person name="Roest Crollius H."/>
            <person name="Guiguen Y."/>
        </authorList>
    </citation>
    <scope>NUCLEOTIDE SEQUENCE</scope>
    <source>
        <strain evidence="8">NC1722</strain>
    </source>
</reference>
<evidence type="ECO:0000256" key="3">
    <source>
        <dbReference type="ARBA" id="ARBA00022989"/>
    </source>
</evidence>
<feature type="transmembrane region" description="Helical" evidence="6">
    <location>
        <begin position="212"/>
        <end position="233"/>
    </location>
</feature>
<evidence type="ECO:0000256" key="1">
    <source>
        <dbReference type="ARBA" id="ARBA00004370"/>
    </source>
</evidence>
<dbReference type="InterPro" id="IPR052921">
    <property type="entry name" value="GPCR1_Superfamily_Member"/>
</dbReference>
<comment type="caution">
    <text evidence="8">The sequence shown here is derived from an EMBL/GenBank/DDBJ whole genome shotgun (WGS) entry which is preliminary data.</text>
</comment>
<dbReference type="AlphaFoldDB" id="A0AAD7RXJ2"/>
<evidence type="ECO:0000313" key="9">
    <source>
        <dbReference type="Proteomes" id="UP001221898"/>
    </source>
</evidence>
<organism evidence="8 9">
    <name type="scientific">Aldrovandia affinis</name>
    <dbReference type="NCBI Taxonomy" id="143900"/>
    <lineage>
        <taxon>Eukaryota</taxon>
        <taxon>Metazoa</taxon>
        <taxon>Chordata</taxon>
        <taxon>Craniata</taxon>
        <taxon>Vertebrata</taxon>
        <taxon>Euteleostomi</taxon>
        <taxon>Actinopterygii</taxon>
        <taxon>Neopterygii</taxon>
        <taxon>Teleostei</taxon>
        <taxon>Notacanthiformes</taxon>
        <taxon>Halosauridae</taxon>
        <taxon>Aldrovandia</taxon>
    </lineage>
</organism>
<dbReference type="GO" id="GO:0005549">
    <property type="term" value="F:odorant binding"/>
    <property type="evidence" value="ECO:0007669"/>
    <property type="project" value="TreeGrafter"/>
</dbReference>
<feature type="transmembrane region" description="Helical" evidence="6">
    <location>
        <begin position="272"/>
        <end position="303"/>
    </location>
</feature>